<dbReference type="GO" id="GO:0003677">
    <property type="term" value="F:DNA binding"/>
    <property type="evidence" value="ECO:0007669"/>
    <property type="project" value="InterPro"/>
</dbReference>
<comment type="caution">
    <text evidence="2">The sequence shown here is derived from an EMBL/GenBank/DDBJ whole genome shotgun (WGS) entry which is preliminary data.</text>
</comment>
<reference evidence="2 3" key="1">
    <citation type="submission" date="2014-10" db="EMBL/GenBank/DDBJ databases">
        <title>Pedobacter Kyungheensis.</title>
        <authorList>
            <person name="Anderson B.M."/>
            <person name="Newman J.D."/>
        </authorList>
    </citation>
    <scope>NUCLEOTIDE SEQUENCE [LARGE SCALE GENOMIC DNA]</scope>
    <source>
        <strain evidence="2 3">KACC 16221</strain>
    </source>
</reference>
<evidence type="ECO:0000313" key="2">
    <source>
        <dbReference type="EMBL" id="KIA96239.1"/>
    </source>
</evidence>
<dbReference type="OrthoDB" id="1003442at2"/>
<organism evidence="2 3">
    <name type="scientific">Pedobacter kyungheensis</name>
    <dbReference type="NCBI Taxonomy" id="1069985"/>
    <lineage>
        <taxon>Bacteria</taxon>
        <taxon>Pseudomonadati</taxon>
        <taxon>Bacteroidota</taxon>
        <taxon>Sphingobacteriia</taxon>
        <taxon>Sphingobacteriales</taxon>
        <taxon>Sphingobacteriaceae</taxon>
        <taxon>Pedobacter</taxon>
    </lineage>
</organism>
<protein>
    <recommendedName>
        <fullName evidence="1">Helix-turn-helix domain-containing protein</fullName>
    </recommendedName>
</protein>
<evidence type="ECO:0000313" key="3">
    <source>
        <dbReference type="Proteomes" id="UP000031246"/>
    </source>
</evidence>
<dbReference type="RefSeq" id="WP_039471982.1">
    <property type="nucleotide sequence ID" value="NZ_JSYN01000003.1"/>
</dbReference>
<dbReference type="InterPro" id="IPR010093">
    <property type="entry name" value="SinI_DNA-bd"/>
</dbReference>
<dbReference type="AlphaFoldDB" id="A0A0C1G7Y8"/>
<keyword evidence="3" id="KW-1185">Reference proteome</keyword>
<dbReference type="NCBIfam" id="TIGR01764">
    <property type="entry name" value="excise"/>
    <property type="match status" value="1"/>
</dbReference>
<sequence>MNSNPKDQVFNVLQAAKYLSCSKITIYKLIKEGKLTVIRPSPKKTIILKSFIDKMFEECRYIPESSR</sequence>
<dbReference type="Proteomes" id="UP000031246">
    <property type="component" value="Unassembled WGS sequence"/>
</dbReference>
<feature type="domain" description="Helix-turn-helix" evidence="1">
    <location>
        <begin position="14"/>
        <end position="60"/>
    </location>
</feature>
<evidence type="ECO:0000259" key="1">
    <source>
        <dbReference type="Pfam" id="PF12728"/>
    </source>
</evidence>
<accession>A0A0C1G7Y8</accession>
<proteinExistence type="predicted"/>
<name>A0A0C1G7Y8_9SPHI</name>
<gene>
    <name evidence="2" type="ORF">OC25_03965</name>
</gene>
<dbReference type="InterPro" id="IPR041657">
    <property type="entry name" value="HTH_17"/>
</dbReference>
<dbReference type="EMBL" id="JSYN01000003">
    <property type="protein sequence ID" value="KIA96239.1"/>
    <property type="molecule type" value="Genomic_DNA"/>
</dbReference>
<dbReference type="Pfam" id="PF12728">
    <property type="entry name" value="HTH_17"/>
    <property type="match status" value="1"/>
</dbReference>